<evidence type="ECO:0000256" key="1">
    <source>
        <dbReference type="ARBA" id="ARBA00022448"/>
    </source>
</evidence>
<dbReference type="PANTHER" id="PTHR42711:SF17">
    <property type="entry name" value="ABC TRANSPORTER ATP-BINDING PROTEIN"/>
    <property type="match status" value="1"/>
</dbReference>
<dbReference type="CDD" id="cd03230">
    <property type="entry name" value="ABC_DR_subfamily_A"/>
    <property type="match status" value="1"/>
</dbReference>
<dbReference type="InterPro" id="IPR050763">
    <property type="entry name" value="ABC_transporter_ATP-binding"/>
</dbReference>
<evidence type="ECO:0000313" key="5">
    <source>
        <dbReference type="EMBL" id="MFD1485754.1"/>
    </source>
</evidence>
<sequence length="295" mass="32811">MTKAVQVQNISFSYGKQPVLKDINFAIDAGEMIGLIGENGAGKTTLLKLLQDQLPVGGQISIFDHPVQDKQVHDWIGAMPQGDLKLPGVTVRELLANLSTSYSNPADIDQLLRDNGISALSKKRLDRLSGGQLRRVTFLSALVGQPRLLFLNEPTVGMDVNARKKLWMQIKQMQQAGVTIIITSHYLEELQDVADRLLILQSGHISFKGTFAELQDQHVQALFRFMSSLSESQLLQLPAVQSVTRLGSYWLLTSNNGDQTMNALGQYLNQVHELTVTKQSLSDIFSEMMHQEEPK</sequence>
<comment type="caution">
    <text evidence="5">The sequence shown here is derived from an EMBL/GenBank/DDBJ whole genome shotgun (WGS) entry which is preliminary data.</text>
</comment>
<accession>A0ABW4E798</accession>
<dbReference type="Gene3D" id="3.40.50.300">
    <property type="entry name" value="P-loop containing nucleotide triphosphate hydrolases"/>
    <property type="match status" value="1"/>
</dbReference>
<dbReference type="SUPFAM" id="SSF52540">
    <property type="entry name" value="P-loop containing nucleoside triphosphate hydrolases"/>
    <property type="match status" value="1"/>
</dbReference>
<organism evidence="5 6">
    <name type="scientific">Lacticaseibacillus baoqingensis</name>
    <dbReference type="NCBI Taxonomy" id="2486013"/>
    <lineage>
        <taxon>Bacteria</taxon>
        <taxon>Bacillati</taxon>
        <taxon>Bacillota</taxon>
        <taxon>Bacilli</taxon>
        <taxon>Lactobacillales</taxon>
        <taxon>Lactobacillaceae</taxon>
        <taxon>Lacticaseibacillus</taxon>
    </lineage>
</organism>
<dbReference type="EMBL" id="JBHTON010000036">
    <property type="protein sequence ID" value="MFD1485754.1"/>
    <property type="molecule type" value="Genomic_DNA"/>
</dbReference>
<keyword evidence="2" id="KW-0547">Nucleotide-binding</keyword>
<evidence type="ECO:0000256" key="3">
    <source>
        <dbReference type="ARBA" id="ARBA00022840"/>
    </source>
</evidence>
<gene>
    <name evidence="5" type="ORF">ACFQ5J_10975</name>
</gene>
<dbReference type="InterPro" id="IPR017871">
    <property type="entry name" value="ABC_transporter-like_CS"/>
</dbReference>
<feature type="domain" description="ABC transporter" evidence="4">
    <location>
        <begin position="5"/>
        <end position="227"/>
    </location>
</feature>
<dbReference type="Proteomes" id="UP001597252">
    <property type="component" value="Unassembled WGS sequence"/>
</dbReference>
<keyword evidence="3 5" id="KW-0067">ATP-binding</keyword>
<dbReference type="InterPro" id="IPR003593">
    <property type="entry name" value="AAA+_ATPase"/>
</dbReference>
<protein>
    <submittedName>
        <fullName evidence="5">ATP-binding cassette domain-containing protein</fullName>
    </submittedName>
</protein>
<keyword evidence="6" id="KW-1185">Reference proteome</keyword>
<proteinExistence type="predicted"/>
<dbReference type="SMART" id="SM00382">
    <property type="entry name" value="AAA"/>
    <property type="match status" value="1"/>
</dbReference>
<dbReference type="Pfam" id="PF00005">
    <property type="entry name" value="ABC_tran"/>
    <property type="match status" value="1"/>
</dbReference>
<evidence type="ECO:0000259" key="4">
    <source>
        <dbReference type="PROSITE" id="PS50893"/>
    </source>
</evidence>
<reference evidence="6" key="1">
    <citation type="journal article" date="2019" name="Int. J. Syst. Evol. Microbiol.">
        <title>The Global Catalogue of Microorganisms (GCM) 10K type strain sequencing project: providing services to taxonomists for standard genome sequencing and annotation.</title>
        <authorList>
            <consortium name="The Broad Institute Genomics Platform"/>
            <consortium name="The Broad Institute Genome Sequencing Center for Infectious Disease"/>
            <person name="Wu L."/>
            <person name="Ma J."/>
        </authorList>
    </citation>
    <scope>NUCLEOTIDE SEQUENCE [LARGE SCALE GENOMIC DNA]</scope>
    <source>
        <strain evidence="6">CCM 8903</strain>
    </source>
</reference>
<dbReference type="InterPro" id="IPR003439">
    <property type="entry name" value="ABC_transporter-like_ATP-bd"/>
</dbReference>
<dbReference type="RefSeq" id="WP_125754363.1">
    <property type="nucleotide sequence ID" value="NZ_JBHTON010000036.1"/>
</dbReference>
<evidence type="ECO:0000313" key="6">
    <source>
        <dbReference type="Proteomes" id="UP001597252"/>
    </source>
</evidence>
<keyword evidence="1" id="KW-0813">Transport</keyword>
<dbReference type="PROSITE" id="PS00211">
    <property type="entry name" value="ABC_TRANSPORTER_1"/>
    <property type="match status" value="1"/>
</dbReference>
<evidence type="ECO:0000256" key="2">
    <source>
        <dbReference type="ARBA" id="ARBA00022741"/>
    </source>
</evidence>
<dbReference type="InterPro" id="IPR027417">
    <property type="entry name" value="P-loop_NTPase"/>
</dbReference>
<dbReference type="PROSITE" id="PS50893">
    <property type="entry name" value="ABC_TRANSPORTER_2"/>
    <property type="match status" value="1"/>
</dbReference>
<dbReference type="PANTHER" id="PTHR42711">
    <property type="entry name" value="ABC TRANSPORTER ATP-BINDING PROTEIN"/>
    <property type="match status" value="1"/>
</dbReference>
<dbReference type="GO" id="GO:0005524">
    <property type="term" value="F:ATP binding"/>
    <property type="evidence" value="ECO:0007669"/>
    <property type="project" value="UniProtKB-KW"/>
</dbReference>
<name>A0ABW4E798_9LACO</name>